<sequence>MSPKQVSRRQSPSRVFCCFITALLFAIVVPTVWITAALWLRSVGDLDYVTDSDIENTDRSLVLFVKLVSANIHDGTMVTEWSVEKDTCSSNSNCTEVEIFFDMHLSPSDPRYGGGPHNNTALTTPISVWNTTMAGTRRGKDAQSFRTRVALSTSDNYEDYHSGHSYENSLIYYPFDRDLRFAIVLAGRTRQEETNRIFDMDLCLQRLLTLMICLIMIATVVFSFRQRNEIVVVPIGMVFAFTQLRSSMPGIPDGFAHQGNTIGTPYSYYFVGLLPCLILLSISAIAMVSIYLFTDPDDPSRRTFTWNELENALLHYSKRISTTSKEYVRRARFCILKARWIWRRRPHKVEISWVNTASENPV</sequence>
<keyword evidence="1" id="KW-1133">Transmembrane helix</keyword>
<organism evidence="2 3">
    <name type="scientific">Armillaria gallica</name>
    <name type="common">Bulbous honey fungus</name>
    <name type="synonym">Armillaria bulbosa</name>
    <dbReference type="NCBI Taxonomy" id="47427"/>
    <lineage>
        <taxon>Eukaryota</taxon>
        <taxon>Fungi</taxon>
        <taxon>Dikarya</taxon>
        <taxon>Basidiomycota</taxon>
        <taxon>Agaricomycotina</taxon>
        <taxon>Agaricomycetes</taxon>
        <taxon>Agaricomycetidae</taxon>
        <taxon>Agaricales</taxon>
        <taxon>Marasmiineae</taxon>
        <taxon>Physalacriaceae</taxon>
        <taxon>Armillaria</taxon>
    </lineage>
</organism>
<accession>A0A2H3D9U9</accession>
<dbReference type="InParanoid" id="A0A2H3D9U9"/>
<dbReference type="Proteomes" id="UP000217790">
    <property type="component" value="Unassembled WGS sequence"/>
</dbReference>
<keyword evidence="3" id="KW-1185">Reference proteome</keyword>
<gene>
    <name evidence="2" type="ORF">ARMGADRAFT_1034170</name>
</gene>
<feature type="transmembrane region" description="Helical" evidence="1">
    <location>
        <begin position="207"/>
        <end position="224"/>
    </location>
</feature>
<dbReference type="AlphaFoldDB" id="A0A2H3D9U9"/>
<protein>
    <submittedName>
        <fullName evidence="2">Uncharacterized protein</fullName>
    </submittedName>
</protein>
<evidence type="ECO:0000256" key="1">
    <source>
        <dbReference type="SAM" id="Phobius"/>
    </source>
</evidence>
<reference evidence="3" key="1">
    <citation type="journal article" date="2017" name="Nat. Ecol. Evol.">
        <title>Genome expansion and lineage-specific genetic innovations in the forest pathogenic fungi Armillaria.</title>
        <authorList>
            <person name="Sipos G."/>
            <person name="Prasanna A.N."/>
            <person name="Walter M.C."/>
            <person name="O'Connor E."/>
            <person name="Balint B."/>
            <person name="Krizsan K."/>
            <person name="Kiss B."/>
            <person name="Hess J."/>
            <person name="Varga T."/>
            <person name="Slot J."/>
            <person name="Riley R."/>
            <person name="Boka B."/>
            <person name="Rigling D."/>
            <person name="Barry K."/>
            <person name="Lee J."/>
            <person name="Mihaltcheva S."/>
            <person name="LaButti K."/>
            <person name="Lipzen A."/>
            <person name="Waldron R."/>
            <person name="Moloney N.M."/>
            <person name="Sperisen C."/>
            <person name="Kredics L."/>
            <person name="Vagvoelgyi C."/>
            <person name="Patrignani A."/>
            <person name="Fitzpatrick D."/>
            <person name="Nagy I."/>
            <person name="Doyle S."/>
            <person name="Anderson J.B."/>
            <person name="Grigoriev I.V."/>
            <person name="Gueldener U."/>
            <person name="Muensterkoetter M."/>
            <person name="Nagy L.G."/>
        </authorList>
    </citation>
    <scope>NUCLEOTIDE SEQUENCE [LARGE SCALE GENOMIC DNA]</scope>
    <source>
        <strain evidence="3">Ar21-2</strain>
    </source>
</reference>
<feature type="transmembrane region" description="Helical" evidence="1">
    <location>
        <begin position="231"/>
        <end position="248"/>
    </location>
</feature>
<proteinExistence type="predicted"/>
<feature type="transmembrane region" description="Helical" evidence="1">
    <location>
        <begin position="15"/>
        <end position="40"/>
    </location>
</feature>
<dbReference type="OrthoDB" id="2923771at2759"/>
<keyword evidence="1" id="KW-0812">Transmembrane</keyword>
<keyword evidence="1" id="KW-0472">Membrane</keyword>
<feature type="transmembrane region" description="Helical" evidence="1">
    <location>
        <begin position="268"/>
        <end position="293"/>
    </location>
</feature>
<name>A0A2H3D9U9_ARMGA</name>
<dbReference type="EMBL" id="KZ293674">
    <property type="protein sequence ID" value="PBK88202.1"/>
    <property type="molecule type" value="Genomic_DNA"/>
</dbReference>
<evidence type="ECO:0000313" key="2">
    <source>
        <dbReference type="EMBL" id="PBK88202.1"/>
    </source>
</evidence>
<evidence type="ECO:0000313" key="3">
    <source>
        <dbReference type="Proteomes" id="UP000217790"/>
    </source>
</evidence>